<dbReference type="Gene3D" id="3.40.50.12780">
    <property type="entry name" value="N-terminal domain of ligase-like"/>
    <property type="match status" value="1"/>
</dbReference>
<feature type="domain" description="AMP-dependent synthetase/ligase" evidence="8">
    <location>
        <begin position="27"/>
        <end position="417"/>
    </location>
</feature>
<name>A0A147BEY2_IXORI</name>
<dbReference type="InterPro" id="IPR020845">
    <property type="entry name" value="AMP-binding_CS"/>
</dbReference>
<dbReference type="GO" id="GO:0031956">
    <property type="term" value="F:medium-chain fatty acid-CoA ligase activity"/>
    <property type="evidence" value="ECO:0007669"/>
    <property type="project" value="UniProtKB-EC"/>
</dbReference>
<comment type="catalytic activity">
    <reaction evidence="7">
        <text>a medium-chain fatty acid + ATP + CoA = a medium-chain fatty acyl-CoA + AMP + diphosphate</text>
        <dbReference type="Rhea" id="RHEA:48340"/>
        <dbReference type="ChEBI" id="CHEBI:30616"/>
        <dbReference type="ChEBI" id="CHEBI:33019"/>
        <dbReference type="ChEBI" id="CHEBI:57287"/>
        <dbReference type="ChEBI" id="CHEBI:59558"/>
        <dbReference type="ChEBI" id="CHEBI:90546"/>
        <dbReference type="ChEBI" id="CHEBI:456215"/>
        <dbReference type="EC" id="6.2.1.2"/>
    </reaction>
</comment>
<accession>A0A147BEY2</accession>
<dbReference type="PANTHER" id="PTHR43201">
    <property type="entry name" value="ACYL-COA SYNTHETASE"/>
    <property type="match status" value="1"/>
</dbReference>
<organism evidence="10">
    <name type="scientific">Ixodes ricinus</name>
    <name type="common">Common tick</name>
    <name type="synonym">Acarus ricinus</name>
    <dbReference type="NCBI Taxonomy" id="34613"/>
    <lineage>
        <taxon>Eukaryota</taxon>
        <taxon>Metazoa</taxon>
        <taxon>Ecdysozoa</taxon>
        <taxon>Arthropoda</taxon>
        <taxon>Chelicerata</taxon>
        <taxon>Arachnida</taxon>
        <taxon>Acari</taxon>
        <taxon>Parasitiformes</taxon>
        <taxon>Ixodida</taxon>
        <taxon>Ixodoidea</taxon>
        <taxon>Ixodidae</taxon>
        <taxon>Ixodinae</taxon>
        <taxon>Ixodes</taxon>
    </lineage>
</organism>
<evidence type="ECO:0000256" key="6">
    <source>
        <dbReference type="ARBA" id="ARBA00047319"/>
    </source>
</evidence>
<evidence type="ECO:0000256" key="3">
    <source>
        <dbReference type="ARBA" id="ARBA00037247"/>
    </source>
</evidence>
<keyword evidence="2" id="KW-0436">Ligase</keyword>
<feature type="domain" description="AMP-binding enzyme C-terminal" evidence="9">
    <location>
        <begin position="467"/>
        <end position="542"/>
    </location>
</feature>
<dbReference type="Pfam" id="PF00501">
    <property type="entry name" value="AMP-binding"/>
    <property type="match status" value="1"/>
</dbReference>
<dbReference type="FunFam" id="3.30.300.30:FF:000008">
    <property type="entry name" value="2,3-dihydroxybenzoate-AMP ligase"/>
    <property type="match status" value="1"/>
</dbReference>
<reference evidence="10" key="1">
    <citation type="journal article" date="2018" name="PLoS Negl. Trop. Dis.">
        <title>Sialome diversity of ticks revealed by RNAseq of single tick salivary glands.</title>
        <authorList>
            <person name="Perner J."/>
            <person name="Kropackova S."/>
            <person name="Kopacek P."/>
            <person name="Ribeiro J.M."/>
        </authorList>
    </citation>
    <scope>NUCLEOTIDE SEQUENCE</scope>
    <source>
        <strain evidence="10">Siblings of single egg batch collected in Ceske Budejovice</strain>
        <tissue evidence="10">Salivary glands</tissue>
    </source>
</reference>
<dbReference type="InterPro" id="IPR042099">
    <property type="entry name" value="ANL_N_sf"/>
</dbReference>
<dbReference type="EMBL" id="GEGO01006091">
    <property type="protein sequence ID" value="JAR89313.1"/>
    <property type="molecule type" value="Transcribed_RNA"/>
</dbReference>
<evidence type="ECO:0000256" key="1">
    <source>
        <dbReference type="ARBA" id="ARBA00006432"/>
    </source>
</evidence>
<dbReference type="InterPro" id="IPR025110">
    <property type="entry name" value="AMP-bd_C"/>
</dbReference>
<dbReference type="GO" id="GO:0006631">
    <property type="term" value="P:fatty acid metabolic process"/>
    <property type="evidence" value="ECO:0007669"/>
    <property type="project" value="TreeGrafter"/>
</dbReference>
<dbReference type="SUPFAM" id="SSF56801">
    <property type="entry name" value="Acetyl-CoA synthetase-like"/>
    <property type="match status" value="1"/>
</dbReference>
<proteinExistence type="inferred from homology"/>
<evidence type="ECO:0000259" key="8">
    <source>
        <dbReference type="Pfam" id="PF00501"/>
    </source>
</evidence>
<feature type="non-terminal residue" evidence="10">
    <location>
        <position position="1"/>
    </location>
</feature>
<evidence type="ECO:0000256" key="5">
    <source>
        <dbReference type="ARBA" id="ARBA00039638"/>
    </source>
</evidence>
<dbReference type="InterPro" id="IPR045851">
    <property type="entry name" value="AMP-bd_C_sf"/>
</dbReference>
<evidence type="ECO:0000259" key="9">
    <source>
        <dbReference type="Pfam" id="PF13193"/>
    </source>
</evidence>
<dbReference type="AlphaFoldDB" id="A0A147BEY2"/>
<dbReference type="PROSITE" id="PS00455">
    <property type="entry name" value="AMP_BINDING"/>
    <property type="match status" value="1"/>
</dbReference>
<comment type="function">
    <text evidence="3">Acyl-CoA synthases catalyze the initial reaction in fatty acid metabolism, by forming a thioester with CoA. Has some preference toward medium-chain substrates. Plays a role in adipocyte differentiation.</text>
</comment>
<sequence length="558" mass="62045">RSLANLSYYHQPGTEPLLSWTLGEVVDRTADAKGDNIAVVSCHQNISKTFTEYRNDINQFAAGLVSLQLPVGSKIGIVAPNLYEWAVTQFAAAKAGLVLVNVNTAYQVSELEFCLNHTECAALIVAEKFARQDFYQMLLQIEPELERSALGQLKSARLPLLKHVILIGETSKPGTVTYDDLMESATAEHHAAMHAISSKLQFDEAINIQFTSGTTGRPKAAQLSHFNIVNNADLIGRTLGLREQDELFCLNVPLIHCYGCVGASLAAVRFGSTTVMPAPSFNAKASLEAITKHRCTLLYGTPTMYIDMINQLGQGEYDVSSVRKGTMAGAPCPPEVVKSARTKLNARQFYIFYGTTETSPLISSTCPDEPTEEWIETVGRPFEHTEVKIVDAEDRIVPANQRGELCARGYLVFMGYFKEEGKTREVVRHNWYHTGDEARMSEDGRLTISGRIKDMIIRGGENVYPVEIEDFLYTHPDVLEVQVVGVPDKRLGEESCAWIKLKPGRTLSEEDVKSFCKGKLSHFKIPKYVLFVEAFPKTVSGKIQKHKMRDESKKILNL</sequence>
<evidence type="ECO:0000256" key="7">
    <source>
        <dbReference type="ARBA" id="ARBA00048277"/>
    </source>
</evidence>
<dbReference type="InterPro" id="IPR000873">
    <property type="entry name" value="AMP-dep_synth/lig_dom"/>
</dbReference>
<dbReference type="Gene3D" id="3.30.300.30">
    <property type="match status" value="1"/>
</dbReference>
<protein>
    <recommendedName>
        <fullName evidence="5">Medium-chain acyl-CoA ligase ACSF2, mitochondrial</fullName>
        <ecNumber evidence="4">6.2.1.2</ecNumber>
    </recommendedName>
</protein>
<comment type="similarity">
    <text evidence="1">Belongs to the ATP-dependent AMP-binding enzyme family.</text>
</comment>
<evidence type="ECO:0000256" key="4">
    <source>
        <dbReference type="ARBA" id="ARBA00039009"/>
    </source>
</evidence>
<dbReference type="Pfam" id="PF13193">
    <property type="entry name" value="AMP-binding_C"/>
    <property type="match status" value="1"/>
</dbReference>
<comment type="catalytic activity">
    <reaction evidence="6">
        <text>octanoate + ATP + CoA = octanoyl-CoA + AMP + diphosphate</text>
        <dbReference type="Rhea" id="RHEA:33631"/>
        <dbReference type="ChEBI" id="CHEBI:25646"/>
        <dbReference type="ChEBI" id="CHEBI:30616"/>
        <dbReference type="ChEBI" id="CHEBI:33019"/>
        <dbReference type="ChEBI" id="CHEBI:57287"/>
        <dbReference type="ChEBI" id="CHEBI:57386"/>
        <dbReference type="ChEBI" id="CHEBI:456215"/>
    </reaction>
</comment>
<evidence type="ECO:0000313" key="10">
    <source>
        <dbReference type="EMBL" id="JAR89313.1"/>
    </source>
</evidence>
<dbReference type="EC" id="6.2.1.2" evidence="4"/>
<dbReference type="PANTHER" id="PTHR43201:SF5">
    <property type="entry name" value="MEDIUM-CHAIN ACYL-COA LIGASE ACSF2, MITOCHONDRIAL"/>
    <property type="match status" value="1"/>
</dbReference>
<evidence type="ECO:0000256" key="2">
    <source>
        <dbReference type="ARBA" id="ARBA00022598"/>
    </source>
</evidence>